<evidence type="ECO:0000256" key="2">
    <source>
        <dbReference type="ARBA" id="ARBA00022898"/>
    </source>
</evidence>
<dbReference type="Gene3D" id="3.40.640.10">
    <property type="entry name" value="Type I PLP-dependent aspartate aminotransferase-like (Major domain)"/>
    <property type="match status" value="1"/>
</dbReference>
<dbReference type="Proteomes" id="UP000467132">
    <property type="component" value="Unassembled WGS sequence"/>
</dbReference>
<evidence type="ECO:0000256" key="5">
    <source>
        <dbReference type="ARBA" id="ARBA00023163"/>
    </source>
</evidence>
<dbReference type="SUPFAM" id="SSF46785">
    <property type="entry name" value="Winged helix' DNA-binding domain"/>
    <property type="match status" value="1"/>
</dbReference>
<evidence type="ECO:0000256" key="4">
    <source>
        <dbReference type="ARBA" id="ARBA00023125"/>
    </source>
</evidence>
<evidence type="ECO:0000256" key="1">
    <source>
        <dbReference type="ARBA" id="ARBA00005384"/>
    </source>
</evidence>
<keyword evidence="4" id="KW-0238">DNA-binding</keyword>
<keyword evidence="3" id="KW-0805">Transcription regulation</keyword>
<dbReference type="PROSITE" id="PS50949">
    <property type="entry name" value="HTH_GNTR"/>
    <property type="match status" value="1"/>
</dbReference>
<dbReference type="PANTHER" id="PTHR46577:SF1">
    <property type="entry name" value="HTH-TYPE TRANSCRIPTIONAL REGULATORY PROTEIN GABR"/>
    <property type="match status" value="1"/>
</dbReference>
<dbReference type="InterPro" id="IPR036390">
    <property type="entry name" value="WH_DNA-bd_sf"/>
</dbReference>
<comment type="similarity">
    <text evidence="1">In the C-terminal section; belongs to the class-I pyridoxal-phosphate-dependent aminotransferase family.</text>
</comment>
<dbReference type="Gene3D" id="1.10.10.10">
    <property type="entry name" value="Winged helix-like DNA-binding domain superfamily/Winged helix DNA-binding domain"/>
    <property type="match status" value="1"/>
</dbReference>
<accession>A0A845QZH2</accession>
<dbReference type="CDD" id="cd07377">
    <property type="entry name" value="WHTH_GntR"/>
    <property type="match status" value="1"/>
</dbReference>
<evidence type="ECO:0000259" key="6">
    <source>
        <dbReference type="PROSITE" id="PS50949"/>
    </source>
</evidence>
<evidence type="ECO:0000256" key="3">
    <source>
        <dbReference type="ARBA" id="ARBA00023015"/>
    </source>
</evidence>
<reference evidence="7 8" key="1">
    <citation type="submission" date="2018-08" db="EMBL/GenBank/DDBJ databases">
        <title>Murine metabolic-syndrome-specific gut microbial biobank.</title>
        <authorList>
            <person name="Liu C."/>
        </authorList>
    </citation>
    <scope>NUCLEOTIDE SEQUENCE [LARGE SCALE GENOMIC DNA]</scope>
    <source>
        <strain evidence="7 8">583</strain>
    </source>
</reference>
<feature type="domain" description="HTH gntR-type" evidence="6">
    <location>
        <begin position="15"/>
        <end position="83"/>
    </location>
</feature>
<organism evidence="7 8">
    <name type="scientific">Senegalia massiliensis</name>
    <dbReference type="NCBI Taxonomy" id="1720316"/>
    <lineage>
        <taxon>Bacteria</taxon>
        <taxon>Bacillati</taxon>
        <taxon>Bacillota</taxon>
        <taxon>Clostridia</taxon>
        <taxon>Eubacteriales</taxon>
        <taxon>Clostridiaceae</taxon>
        <taxon>Senegalia</taxon>
    </lineage>
</organism>
<keyword evidence="7" id="KW-0808">Transferase</keyword>
<keyword evidence="5" id="KW-0804">Transcription</keyword>
<dbReference type="Pfam" id="PF00155">
    <property type="entry name" value="Aminotran_1_2"/>
    <property type="match status" value="1"/>
</dbReference>
<dbReference type="InterPro" id="IPR015424">
    <property type="entry name" value="PyrdxlP-dep_Trfase"/>
</dbReference>
<dbReference type="InterPro" id="IPR004839">
    <property type="entry name" value="Aminotransferase_I/II_large"/>
</dbReference>
<keyword evidence="7" id="KW-0032">Aminotransferase</keyword>
<dbReference type="GO" id="GO:0003700">
    <property type="term" value="F:DNA-binding transcription factor activity"/>
    <property type="evidence" value="ECO:0007669"/>
    <property type="project" value="InterPro"/>
</dbReference>
<dbReference type="InterPro" id="IPR000524">
    <property type="entry name" value="Tscrpt_reg_HTH_GntR"/>
</dbReference>
<dbReference type="InterPro" id="IPR036388">
    <property type="entry name" value="WH-like_DNA-bd_sf"/>
</dbReference>
<sequence>MIVLNEIKLDKDKKYPLYKQLYKGIKDLIIDNRIEVNTKLPSIRETCKIFNINSSTVVSAYNLLEKEGYVYKKTGSGTYIKNIDVDNTLDNKKNLNIIYDFQNLTADSKLFPVSEFKELMNVVIDRDGGSAFDYHESIGYLPLRKVIKSHLEEKNIFTPLESIQIISGTQQGIDILSKTILDYGDIVITEAPTYPGALYSFKSRSAKIIEIPVDRDGIDITILEHKIKNFKPRVIYTMPNFQNPTGFSYSLNTMKKILELAEKYNTYIIEDDYISDINFNNKKVKLLKSLDDNNRVIYLKSFSKTFMPGIRLGFAVLPIKLSQNFLLGKHFSDISTSGFIQRIFELYLKEKMWDNHIKKLSSIYKMKYDLTKKYIKKYIPLYLRYYRPDGGLNFWFALPDGYSSKKLEIYLKEKGILISCGSRFYSSNNDTEYFRINISSIEIKEIEKSIILLFKYINKFIKNKNNKTLIHPINYFDF</sequence>
<dbReference type="PANTHER" id="PTHR46577">
    <property type="entry name" value="HTH-TYPE TRANSCRIPTIONAL REGULATORY PROTEIN GABR"/>
    <property type="match status" value="1"/>
</dbReference>
<dbReference type="OrthoDB" id="9802328at2"/>
<dbReference type="InterPro" id="IPR015421">
    <property type="entry name" value="PyrdxlP-dep_Trfase_major"/>
</dbReference>
<dbReference type="GO" id="GO:0030170">
    <property type="term" value="F:pyridoxal phosphate binding"/>
    <property type="evidence" value="ECO:0007669"/>
    <property type="project" value="InterPro"/>
</dbReference>
<name>A0A845QZH2_9CLOT</name>
<proteinExistence type="inferred from homology"/>
<dbReference type="GO" id="GO:0003677">
    <property type="term" value="F:DNA binding"/>
    <property type="evidence" value="ECO:0007669"/>
    <property type="project" value="UniProtKB-KW"/>
</dbReference>
<dbReference type="GO" id="GO:0008483">
    <property type="term" value="F:transaminase activity"/>
    <property type="evidence" value="ECO:0007669"/>
    <property type="project" value="UniProtKB-KW"/>
</dbReference>
<protein>
    <submittedName>
        <fullName evidence="7">PLP-dependent aminotransferase family protein</fullName>
    </submittedName>
</protein>
<dbReference type="Pfam" id="PF00392">
    <property type="entry name" value="GntR"/>
    <property type="match status" value="1"/>
</dbReference>
<evidence type="ECO:0000313" key="8">
    <source>
        <dbReference type="Proteomes" id="UP000467132"/>
    </source>
</evidence>
<gene>
    <name evidence="7" type="ORF">D3Z33_06905</name>
</gene>
<dbReference type="CDD" id="cd00609">
    <property type="entry name" value="AAT_like"/>
    <property type="match status" value="1"/>
</dbReference>
<keyword evidence="8" id="KW-1185">Reference proteome</keyword>
<dbReference type="Gene3D" id="3.90.1150.10">
    <property type="entry name" value="Aspartate Aminotransferase, domain 1"/>
    <property type="match status" value="1"/>
</dbReference>
<comment type="caution">
    <text evidence="7">The sequence shown here is derived from an EMBL/GenBank/DDBJ whole genome shotgun (WGS) entry which is preliminary data.</text>
</comment>
<dbReference type="SMART" id="SM00345">
    <property type="entry name" value="HTH_GNTR"/>
    <property type="match status" value="1"/>
</dbReference>
<evidence type="ECO:0000313" key="7">
    <source>
        <dbReference type="EMBL" id="NBI06588.1"/>
    </source>
</evidence>
<dbReference type="EMBL" id="QXXA01000007">
    <property type="protein sequence ID" value="NBI06588.1"/>
    <property type="molecule type" value="Genomic_DNA"/>
</dbReference>
<keyword evidence="2" id="KW-0663">Pyridoxal phosphate</keyword>
<dbReference type="InterPro" id="IPR015422">
    <property type="entry name" value="PyrdxlP-dep_Trfase_small"/>
</dbReference>
<dbReference type="RefSeq" id="WP_160197080.1">
    <property type="nucleotide sequence ID" value="NZ_QXXA01000007.1"/>
</dbReference>
<dbReference type="SUPFAM" id="SSF53383">
    <property type="entry name" value="PLP-dependent transferases"/>
    <property type="match status" value="1"/>
</dbReference>
<dbReference type="AlphaFoldDB" id="A0A845QZH2"/>
<dbReference type="InterPro" id="IPR051446">
    <property type="entry name" value="HTH_trans_reg/aminotransferase"/>
</dbReference>